<protein>
    <recommendedName>
        <fullName evidence="8">PHD finger protein 14</fullName>
    </recommendedName>
</protein>
<dbReference type="PANTHER" id="PTHR13793:SF150">
    <property type="entry name" value="PHD FINGER PROTEIN 14"/>
    <property type="match status" value="1"/>
</dbReference>
<accession>A0AAN9CJ37</accession>
<evidence type="ECO:0000313" key="14">
    <source>
        <dbReference type="EMBL" id="KAK7138738.1"/>
    </source>
</evidence>
<feature type="domain" description="PHD-type" evidence="12">
    <location>
        <begin position="822"/>
        <end position="875"/>
    </location>
</feature>
<evidence type="ECO:0000256" key="1">
    <source>
        <dbReference type="ARBA" id="ARBA00004123"/>
    </source>
</evidence>
<dbReference type="CDD" id="cd15674">
    <property type="entry name" value="ePHD_PHF14"/>
    <property type="match status" value="1"/>
</dbReference>
<dbReference type="InterPro" id="IPR011011">
    <property type="entry name" value="Znf_FYVE_PHD"/>
</dbReference>
<feature type="compositionally biased region" description="Basic and acidic residues" evidence="11">
    <location>
        <begin position="89"/>
        <end position="109"/>
    </location>
</feature>
<name>A0AAN9CJ37_9TELE</name>
<dbReference type="AlphaFoldDB" id="A0AAN9CJ37"/>
<dbReference type="GO" id="GO:0005634">
    <property type="term" value="C:nucleus"/>
    <property type="evidence" value="ECO:0007669"/>
    <property type="project" value="UniProtKB-SubCell"/>
</dbReference>
<dbReference type="CDD" id="cd15563">
    <property type="entry name" value="PHD3_PHF14"/>
    <property type="match status" value="1"/>
</dbReference>
<organism evidence="14 15">
    <name type="scientific">Phoxinus phoxinus</name>
    <name type="common">Eurasian minnow</name>
    <dbReference type="NCBI Taxonomy" id="58324"/>
    <lineage>
        <taxon>Eukaryota</taxon>
        <taxon>Metazoa</taxon>
        <taxon>Chordata</taxon>
        <taxon>Craniata</taxon>
        <taxon>Vertebrata</taxon>
        <taxon>Euteleostomi</taxon>
        <taxon>Actinopterygii</taxon>
        <taxon>Neopterygii</taxon>
        <taxon>Teleostei</taxon>
        <taxon>Ostariophysi</taxon>
        <taxon>Cypriniformes</taxon>
        <taxon>Leuciscidae</taxon>
        <taxon>Phoxininae</taxon>
        <taxon>Phoxinus</taxon>
    </lineage>
</organism>
<feature type="region of interest" description="Disordered" evidence="11">
    <location>
        <begin position="873"/>
        <end position="901"/>
    </location>
</feature>
<feature type="compositionally biased region" description="Basic and acidic residues" evidence="11">
    <location>
        <begin position="790"/>
        <end position="804"/>
    </location>
</feature>
<keyword evidence="15" id="KW-1185">Reference proteome</keyword>
<feature type="compositionally biased region" description="Acidic residues" evidence="11">
    <location>
        <begin position="155"/>
        <end position="168"/>
    </location>
</feature>
<evidence type="ECO:0000256" key="3">
    <source>
        <dbReference type="ARBA" id="ARBA00022737"/>
    </source>
</evidence>
<evidence type="ECO:0000256" key="2">
    <source>
        <dbReference type="ARBA" id="ARBA00022723"/>
    </source>
</evidence>
<dbReference type="Pfam" id="PF13832">
    <property type="entry name" value="zf-HC5HC2H_2"/>
    <property type="match status" value="1"/>
</dbReference>
<dbReference type="GO" id="GO:0008270">
    <property type="term" value="F:zinc ion binding"/>
    <property type="evidence" value="ECO:0007669"/>
    <property type="project" value="UniProtKB-KW"/>
</dbReference>
<comment type="subcellular location">
    <subcellularLocation>
        <location evidence="1">Nucleus</location>
    </subcellularLocation>
</comment>
<evidence type="ECO:0000256" key="5">
    <source>
        <dbReference type="ARBA" id="ARBA00022833"/>
    </source>
</evidence>
<evidence type="ECO:0000313" key="15">
    <source>
        <dbReference type="Proteomes" id="UP001364617"/>
    </source>
</evidence>
<feature type="domain" description="PHD-type" evidence="12">
    <location>
        <begin position="272"/>
        <end position="333"/>
    </location>
</feature>
<feature type="region of interest" description="Disordered" evidence="11">
    <location>
        <begin position="759"/>
        <end position="827"/>
    </location>
</feature>
<feature type="region of interest" description="Disordered" evidence="11">
    <location>
        <begin position="19"/>
        <end position="256"/>
    </location>
</feature>
<dbReference type="PANTHER" id="PTHR13793">
    <property type="entry name" value="PHD FINGER PROTEINS"/>
    <property type="match status" value="1"/>
</dbReference>
<feature type="compositionally biased region" description="Low complexity" evidence="11">
    <location>
        <begin position="52"/>
        <end position="67"/>
    </location>
</feature>
<evidence type="ECO:0000256" key="4">
    <source>
        <dbReference type="ARBA" id="ARBA00022771"/>
    </source>
</evidence>
<dbReference type="InterPro" id="IPR019787">
    <property type="entry name" value="Znf_PHD-finger"/>
</dbReference>
<keyword evidence="3" id="KW-0677">Repeat</keyword>
<keyword evidence="7" id="KW-0539">Nucleus</keyword>
<keyword evidence="6 10" id="KW-0175">Coiled coil</keyword>
<dbReference type="FunFam" id="3.30.40.10:FF:000086">
    <property type="entry name" value="PHD finger protein 14 isoform X1"/>
    <property type="match status" value="1"/>
</dbReference>
<dbReference type="InterPro" id="IPR019786">
    <property type="entry name" value="Zinc_finger_PHD-type_CS"/>
</dbReference>
<proteinExistence type="predicted"/>
<feature type="domain" description="PHD-type" evidence="12">
    <location>
        <begin position="679"/>
        <end position="733"/>
    </location>
</feature>
<dbReference type="InterPro" id="IPR034732">
    <property type="entry name" value="EPHD"/>
</dbReference>
<dbReference type="PROSITE" id="PS01359">
    <property type="entry name" value="ZF_PHD_1"/>
    <property type="match status" value="3"/>
</dbReference>
<evidence type="ECO:0000259" key="13">
    <source>
        <dbReference type="PROSITE" id="PS51805"/>
    </source>
</evidence>
<dbReference type="SUPFAM" id="SSF57903">
    <property type="entry name" value="FYVE/PHD zinc finger"/>
    <property type="match status" value="3"/>
</dbReference>
<sequence length="901" mass="101014">MDRGSKRRQVKPLADSLLDALDYDSSDDSDFEVGDASGSEGTGNGSDEEGSNDSAAGSESDSDAVGSADEEGIDDEETKDLNEDTEEEEKAKEQTFSEETSSKETEGTSKNRRKGEKSSDTEPNGSGTAEEASGEPKKWNLRRNRPMLDFTTMEELNEMDDYDSEDDNDWRPTQGKKKGKASSGKEKEGSDEEDDDDDGGSDEEDNEDDENETSSSDSEEEGKKPKRKAGKNTGAFDEEETNDSHSTSHGKGNEDSLLERPQTWSAQRMEHILICCVCLGDNSEDADEIIQCDNCGVTVHEGCYGVDGESDSIMSSASENSTEPWFCDACKNGVTPSCELCPSQDGIFKETDAGRWVHVVCALYVPGVAFGDIDKLRPVTLTEMNYSKYGAKECSLCEDARFARTGVCISCDAGMCRSFFHVTCAQREGLLSEAAAEEDIADPFFAYCKQHADRFDRKWKRKNYLALQSYCKVSLQEREKQLTPEAQARITTRLQQYRAKAELSRNTRPQAWVPREKLPRPLTSSASAIRKLMRKAELMGISTDIFPVDTSDISASVDGRRKHKQPALTPDFVNYYLERNMRMIQIQDNIVEQKNLKDKLESEQEKLHMEYDKLCESLEDLQNVNGQLRTEGQAIWSMMGGILGQKLNSPAVLKAPKERKPSKKEGGSPGKSSNLPAMLYSCGICKKNQDQHLLLLCDTCKLHYHLGCLDPPLTRMPKKTKNSYWQCSECDQASSDEADIAMETLPDGTKRSRRQIKGPIKFIPQEMSPEPKKLQVRGTRTRGQKRKRTSIYEEDKIEEPSPRERRQRHSTLQKKPKADDTRTECTTCKSPGDNENLVRCDECQLCYHFGCLDPPLKKSPKQTGYGWICQECDTSSSKEEEPQEVDEESVKEETEEQEITD</sequence>
<dbReference type="PROSITE" id="PS51805">
    <property type="entry name" value="EPHD"/>
    <property type="match status" value="1"/>
</dbReference>
<dbReference type="InterPro" id="IPR050701">
    <property type="entry name" value="Histone_Mod_Regulator"/>
</dbReference>
<dbReference type="Pfam" id="PF13831">
    <property type="entry name" value="PHD_2"/>
    <property type="match status" value="1"/>
</dbReference>
<dbReference type="Gene3D" id="2.30.30.1150">
    <property type="match status" value="2"/>
</dbReference>
<keyword evidence="5" id="KW-0862">Zinc</keyword>
<feature type="compositionally biased region" description="Acidic residues" evidence="11">
    <location>
        <begin position="21"/>
        <end position="33"/>
    </location>
</feature>
<evidence type="ECO:0000256" key="9">
    <source>
        <dbReference type="PROSITE-ProRule" id="PRU00146"/>
    </source>
</evidence>
<evidence type="ECO:0000256" key="10">
    <source>
        <dbReference type="SAM" id="Coils"/>
    </source>
</evidence>
<feature type="coiled-coil region" evidence="10">
    <location>
        <begin position="583"/>
        <end position="631"/>
    </location>
</feature>
<dbReference type="CDD" id="cd15561">
    <property type="entry name" value="PHD1_PHF14"/>
    <property type="match status" value="1"/>
</dbReference>
<dbReference type="Proteomes" id="UP001364617">
    <property type="component" value="Unassembled WGS sequence"/>
</dbReference>
<dbReference type="Pfam" id="PF00628">
    <property type="entry name" value="PHD"/>
    <property type="match status" value="2"/>
</dbReference>
<feature type="domain" description="PHD-type" evidence="13">
    <location>
        <begin position="335"/>
        <end position="452"/>
    </location>
</feature>
<dbReference type="GO" id="GO:0006357">
    <property type="term" value="P:regulation of transcription by RNA polymerase II"/>
    <property type="evidence" value="ECO:0007669"/>
    <property type="project" value="TreeGrafter"/>
</dbReference>
<comment type="caution">
    <text evidence="14">The sequence shown here is derived from an EMBL/GenBank/DDBJ whole genome shotgun (WGS) entry which is preliminary data.</text>
</comment>
<dbReference type="InterPro" id="IPR013083">
    <property type="entry name" value="Znf_RING/FYVE/PHD"/>
</dbReference>
<evidence type="ECO:0000256" key="7">
    <source>
        <dbReference type="ARBA" id="ARBA00023242"/>
    </source>
</evidence>
<feature type="compositionally biased region" description="Basic residues" evidence="11">
    <location>
        <begin position="805"/>
        <end position="815"/>
    </location>
</feature>
<reference evidence="14 15" key="1">
    <citation type="submission" date="2024-02" db="EMBL/GenBank/DDBJ databases">
        <title>Chromosome-level genome assembly of the Eurasian Minnow (Phoxinus phoxinus).</title>
        <authorList>
            <person name="Oriowo T.O."/>
            <person name="Martin S."/>
            <person name="Stange M."/>
            <person name="Chrysostomakis Y."/>
            <person name="Brown T."/>
            <person name="Winkler S."/>
            <person name="Kukowka S."/>
            <person name="Myers E.W."/>
            <person name="Bohne A."/>
        </authorList>
    </citation>
    <scope>NUCLEOTIDE SEQUENCE [LARGE SCALE GENOMIC DNA]</scope>
    <source>
        <strain evidence="14">ZFMK-TIS-60720</strain>
        <tissue evidence="14">Whole Organism</tissue>
    </source>
</reference>
<evidence type="ECO:0000259" key="12">
    <source>
        <dbReference type="PROSITE" id="PS50016"/>
    </source>
</evidence>
<feature type="compositionally biased region" description="Acidic residues" evidence="11">
    <location>
        <begin position="68"/>
        <end position="88"/>
    </location>
</feature>
<gene>
    <name evidence="14" type="ORF">R3I93_015988</name>
</gene>
<dbReference type="CDD" id="cd15562">
    <property type="entry name" value="PHD2_PHF14"/>
    <property type="match status" value="1"/>
</dbReference>
<dbReference type="InterPro" id="IPR001965">
    <property type="entry name" value="Znf_PHD"/>
</dbReference>
<keyword evidence="2" id="KW-0479">Metal-binding</keyword>
<feature type="compositionally biased region" description="Acidic residues" evidence="11">
    <location>
        <begin position="189"/>
        <end position="220"/>
    </location>
</feature>
<feature type="compositionally biased region" description="Acidic residues" evidence="11">
    <location>
        <begin position="881"/>
        <end position="901"/>
    </location>
</feature>
<evidence type="ECO:0000256" key="11">
    <source>
        <dbReference type="SAM" id="MobiDB-lite"/>
    </source>
</evidence>
<evidence type="ECO:0000256" key="8">
    <source>
        <dbReference type="ARBA" id="ARBA00068752"/>
    </source>
</evidence>
<dbReference type="Gene3D" id="3.30.40.10">
    <property type="entry name" value="Zinc/RING finger domain, C3HC4 (zinc finger)"/>
    <property type="match status" value="2"/>
</dbReference>
<feature type="compositionally biased region" description="Basic residues" evidence="11">
    <location>
        <begin position="779"/>
        <end position="789"/>
    </location>
</feature>
<dbReference type="SMART" id="SM00249">
    <property type="entry name" value="PHD"/>
    <property type="match status" value="4"/>
</dbReference>
<dbReference type="PROSITE" id="PS50016">
    <property type="entry name" value="ZF_PHD_2"/>
    <property type="match status" value="3"/>
</dbReference>
<keyword evidence="4 9" id="KW-0863">Zinc-finger</keyword>
<evidence type="ECO:0000256" key="6">
    <source>
        <dbReference type="ARBA" id="ARBA00023054"/>
    </source>
</evidence>
<dbReference type="EMBL" id="JAYKXH010000017">
    <property type="protein sequence ID" value="KAK7138738.1"/>
    <property type="molecule type" value="Genomic_DNA"/>
</dbReference>